<accession>A0A645J7G5</accession>
<organism evidence="1">
    <name type="scientific">bioreactor metagenome</name>
    <dbReference type="NCBI Taxonomy" id="1076179"/>
    <lineage>
        <taxon>unclassified sequences</taxon>
        <taxon>metagenomes</taxon>
        <taxon>ecological metagenomes</taxon>
    </lineage>
</organism>
<dbReference type="EMBL" id="VSSQ01124675">
    <property type="protein sequence ID" value="MPN55433.1"/>
    <property type="molecule type" value="Genomic_DNA"/>
</dbReference>
<protein>
    <submittedName>
        <fullName evidence="1">Uncharacterized protein</fullName>
    </submittedName>
</protein>
<reference evidence="1" key="1">
    <citation type="submission" date="2019-08" db="EMBL/GenBank/DDBJ databases">
        <authorList>
            <person name="Kucharzyk K."/>
            <person name="Murdoch R.W."/>
            <person name="Higgins S."/>
            <person name="Loffler F."/>
        </authorList>
    </citation>
    <scope>NUCLEOTIDE SEQUENCE</scope>
</reference>
<gene>
    <name evidence="1" type="ORF">SDC9_203115</name>
</gene>
<comment type="caution">
    <text evidence="1">The sequence shown here is derived from an EMBL/GenBank/DDBJ whole genome shotgun (WGS) entry which is preliminary data.</text>
</comment>
<name>A0A645J7G5_9ZZZZ</name>
<evidence type="ECO:0000313" key="1">
    <source>
        <dbReference type="EMBL" id="MPN55433.1"/>
    </source>
</evidence>
<proteinExistence type="predicted"/>
<sequence length="145" mass="15680">MIRALLLLVVLFSQPVAAQWQSPLQSSHIEANVPSAEALEPLLRRDLLAFFARADASVTAVEFKLLRNGPTQSGVAYPKYYLWVKSFAGSRPKEEGAVRVAAINRERFEVTDFLSKAKVQAAPSEVGATFPAALVPSIVSLAAAK</sequence>
<dbReference type="AlphaFoldDB" id="A0A645J7G5"/>